<sequence>MQKVVISGCYGGFEPNKKFQNLLNEKGLNWWEIKARTDKDIIKFVEDNFRNDYQVDQLGKENYQYVNIAEVDTSISWTIEEYDGAESIHYIKYKVIDPDLNYCEYEYE</sequence>
<accession>A0ABU6N7X0</accession>
<keyword evidence="2" id="KW-1185">Reference proteome</keyword>
<proteinExistence type="predicted"/>
<evidence type="ECO:0000313" key="1">
    <source>
        <dbReference type="EMBL" id="MED3562320.1"/>
    </source>
</evidence>
<reference evidence="1 2" key="1">
    <citation type="submission" date="2023-03" db="EMBL/GenBank/DDBJ databases">
        <title>Bacillus Genome Sequencing.</title>
        <authorList>
            <person name="Dunlap C."/>
        </authorList>
    </citation>
    <scope>NUCLEOTIDE SEQUENCE [LARGE SCALE GENOMIC DNA]</scope>
    <source>
        <strain evidence="1 2">B-14544</strain>
    </source>
</reference>
<protein>
    <submittedName>
        <fullName evidence="1">Uncharacterized protein</fullName>
    </submittedName>
</protein>
<dbReference type="RefSeq" id="WP_327967225.1">
    <property type="nucleotide sequence ID" value="NZ_JARMQG010000084.1"/>
</dbReference>
<organism evidence="1 2">
    <name type="scientific">Bacillus xiapuensis</name>
    <dbReference type="NCBI Taxonomy" id="2014075"/>
    <lineage>
        <taxon>Bacteria</taxon>
        <taxon>Bacillati</taxon>
        <taxon>Bacillota</taxon>
        <taxon>Bacilli</taxon>
        <taxon>Bacillales</taxon>
        <taxon>Bacillaceae</taxon>
        <taxon>Bacillus</taxon>
    </lineage>
</organism>
<comment type="caution">
    <text evidence="1">The sequence shown here is derived from an EMBL/GenBank/DDBJ whole genome shotgun (WGS) entry which is preliminary data.</text>
</comment>
<evidence type="ECO:0000313" key="2">
    <source>
        <dbReference type="Proteomes" id="UP001330749"/>
    </source>
</evidence>
<gene>
    <name evidence="1" type="ORF">P4447_07615</name>
</gene>
<dbReference type="Proteomes" id="UP001330749">
    <property type="component" value="Unassembled WGS sequence"/>
</dbReference>
<name>A0ABU6N7X0_9BACI</name>
<dbReference type="EMBL" id="JARMQG010000084">
    <property type="protein sequence ID" value="MED3562320.1"/>
    <property type="molecule type" value="Genomic_DNA"/>
</dbReference>